<feature type="compositionally biased region" description="Low complexity" evidence="7">
    <location>
        <begin position="54"/>
        <end position="94"/>
    </location>
</feature>
<evidence type="ECO:0000256" key="7">
    <source>
        <dbReference type="SAM" id="MobiDB-lite"/>
    </source>
</evidence>
<feature type="compositionally biased region" description="Polar residues" evidence="7">
    <location>
        <begin position="1"/>
        <end position="10"/>
    </location>
</feature>
<keyword evidence="4" id="KW-0805">Transcription regulation</keyword>
<organism evidence="8 9">
    <name type="scientific">Rhodotorula toruloides</name>
    <name type="common">Yeast</name>
    <name type="synonym">Rhodosporidium toruloides</name>
    <dbReference type="NCBI Taxonomy" id="5286"/>
    <lineage>
        <taxon>Eukaryota</taxon>
        <taxon>Fungi</taxon>
        <taxon>Dikarya</taxon>
        <taxon>Basidiomycota</taxon>
        <taxon>Pucciniomycotina</taxon>
        <taxon>Microbotryomycetes</taxon>
        <taxon>Sporidiobolales</taxon>
        <taxon>Sporidiobolaceae</taxon>
        <taxon>Rhodotorula</taxon>
    </lineage>
</organism>
<protein>
    <submittedName>
        <fullName evidence="8">Polycomb protein EED</fullName>
    </submittedName>
</protein>
<dbReference type="SMART" id="SM00320">
    <property type="entry name" value="WD40"/>
    <property type="match status" value="2"/>
</dbReference>
<dbReference type="InterPro" id="IPR001680">
    <property type="entry name" value="WD40_rpt"/>
</dbReference>
<dbReference type="PROSITE" id="PS50294">
    <property type="entry name" value="WD_REPEATS_REGION"/>
    <property type="match status" value="2"/>
</dbReference>
<gene>
    <name evidence="8" type="ORF">Rt10032_c01g0562</name>
</gene>
<feature type="region of interest" description="Disordered" evidence="7">
    <location>
        <begin position="1"/>
        <end position="115"/>
    </location>
</feature>
<sequence length="749" mass="81127">MEKSQSSLDPSSDEASADGGDVLMDTGKKAEEIVLEAHDSAEISTSTRTGPTPLASQRSSASLSQSARNEITVDSTETDGTSSSDSIDVISGVSSDEELAKSGNGFTAGPRQFRSPMRPVRAHYGVPPVLLSSPPKAAADGLDLSAVPPDYPLPHHPFAFDILNHAPSRRPGPPPAWKHPRDMTSEERHEHHRREDERKKRERDQRQDFHSTAFFPYAHLPGLAHMEGVCAVVGGAEVRLMQVSTVSPSQTVVQEVTAPFRQPDCEEYFTCAWSVNISTHPYTPILAVAGRGRLVEVFLSGRQTDEEWILHHDRTITGHGGPIFDLTFHPSYPHVLASCSEDKTVRLWDVTVPWGTNAAVANRMTGVRGSGAERKERSRVEAELLAVLAEGGHEKAVLSCDFHAVQPLLVSSGADGFIKIWRLSPDVLAATPHWPSTPLYRPPTSPPPPSNPPVLGPPIFSSYAVHPGQWPDQVSFLSASSCTILSKAAISHPSSRFSPRTGIKIWVPTILDVLPDAKAEKRRTKVERSRGEASAADPRHVWRHVSERALLPVDARSSSGFRVAHEAVLEGQNCIGDKIGVYRRPSTSLTAGGPADVFFVAPTSTRFALVDGADGRQGAPALYFFRPFALPTSLASAKWLSHSQQSVNTAGVGAGRSDKESLDELLETLFPPDRDRLAHDFTPRLLPSAVVDIVMPAQQQSKAPQPQIHFRCTAIQPNGAGSIVGVGDGGLVAVWKRQRRFKQDGGARS</sequence>
<dbReference type="PROSITE" id="PS50082">
    <property type="entry name" value="WD_REPEATS_2"/>
    <property type="match status" value="2"/>
</dbReference>
<keyword evidence="5" id="KW-0804">Transcription</keyword>
<proteinExistence type="inferred from homology"/>
<comment type="caution">
    <text evidence="8">The sequence shown here is derived from an EMBL/GenBank/DDBJ whole genome shotgun (WGS) entry which is preliminary data.</text>
</comment>
<dbReference type="InterPro" id="IPR015943">
    <property type="entry name" value="WD40/YVTN_repeat-like_dom_sf"/>
</dbReference>
<dbReference type="AlphaFoldDB" id="A0A511K964"/>
<keyword evidence="2 6" id="KW-0853">WD repeat</keyword>
<dbReference type="SUPFAM" id="SSF50978">
    <property type="entry name" value="WD40 repeat-like"/>
    <property type="match status" value="1"/>
</dbReference>
<reference evidence="8 9" key="1">
    <citation type="submission" date="2019-07" db="EMBL/GenBank/DDBJ databases">
        <title>Rhodotorula toruloides NBRC10032 genome sequencing.</title>
        <authorList>
            <person name="Shida Y."/>
            <person name="Takaku H."/>
            <person name="Ogasawara W."/>
            <person name="Mori K."/>
        </authorList>
    </citation>
    <scope>NUCLEOTIDE SEQUENCE [LARGE SCALE GENOMIC DNA]</scope>
    <source>
        <strain evidence="8 9">NBRC10032</strain>
    </source>
</reference>
<dbReference type="Pfam" id="PF00400">
    <property type="entry name" value="WD40"/>
    <property type="match status" value="2"/>
</dbReference>
<dbReference type="InterPro" id="IPR051243">
    <property type="entry name" value="PcG_WD-repeat"/>
</dbReference>
<evidence type="ECO:0000313" key="9">
    <source>
        <dbReference type="Proteomes" id="UP000321518"/>
    </source>
</evidence>
<dbReference type="Proteomes" id="UP000321518">
    <property type="component" value="Unassembled WGS sequence"/>
</dbReference>
<dbReference type="InterPro" id="IPR036322">
    <property type="entry name" value="WD40_repeat_dom_sf"/>
</dbReference>
<dbReference type="EMBL" id="BJWK01000001">
    <property type="protein sequence ID" value="GEM06545.1"/>
    <property type="molecule type" value="Genomic_DNA"/>
</dbReference>
<feature type="compositionally biased region" description="Basic and acidic residues" evidence="7">
    <location>
        <begin position="179"/>
        <end position="207"/>
    </location>
</feature>
<dbReference type="OrthoDB" id="7318948at2759"/>
<evidence type="ECO:0000256" key="3">
    <source>
        <dbReference type="ARBA" id="ARBA00022737"/>
    </source>
</evidence>
<accession>A0A511K964</accession>
<comment type="similarity">
    <text evidence="1">Belongs to the WD repeat ESC family.</text>
</comment>
<evidence type="ECO:0000256" key="4">
    <source>
        <dbReference type="ARBA" id="ARBA00023015"/>
    </source>
</evidence>
<dbReference type="PANTHER" id="PTHR10253">
    <property type="entry name" value="POLYCOMB PROTEIN"/>
    <property type="match status" value="1"/>
</dbReference>
<dbReference type="Gene3D" id="2.130.10.10">
    <property type="entry name" value="YVTN repeat-like/Quinoprotein amine dehydrogenase"/>
    <property type="match status" value="1"/>
</dbReference>
<dbReference type="InterPro" id="IPR019775">
    <property type="entry name" value="WD40_repeat_CS"/>
</dbReference>
<evidence type="ECO:0000256" key="5">
    <source>
        <dbReference type="ARBA" id="ARBA00023163"/>
    </source>
</evidence>
<evidence type="ECO:0000256" key="6">
    <source>
        <dbReference type="PROSITE-ProRule" id="PRU00221"/>
    </source>
</evidence>
<feature type="repeat" description="WD" evidence="6">
    <location>
        <begin position="316"/>
        <end position="350"/>
    </location>
</feature>
<dbReference type="PROSITE" id="PS00678">
    <property type="entry name" value="WD_REPEATS_1"/>
    <property type="match status" value="1"/>
</dbReference>
<evidence type="ECO:0000256" key="2">
    <source>
        <dbReference type="ARBA" id="ARBA00022574"/>
    </source>
</evidence>
<feature type="compositionally biased region" description="Basic and acidic residues" evidence="7">
    <location>
        <begin position="26"/>
        <end position="41"/>
    </location>
</feature>
<feature type="region of interest" description="Disordered" evidence="7">
    <location>
        <begin position="164"/>
        <end position="207"/>
    </location>
</feature>
<evidence type="ECO:0000313" key="8">
    <source>
        <dbReference type="EMBL" id="GEM06545.1"/>
    </source>
</evidence>
<evidence type="ECO:0000256" key="1">
    <source>
        <dbReference type="ARBA" id="ARBA00008075"/>
    </source>
</evidence>
<name>A0A511K964_RHOTO</name>
<feature type="repeat" description="WD" evidence="6">
    <location>
        <begin position="390"/>
        <end position="431"/>
    </location>
</feature>
<keyword evidence="3" id="KW-0677">Repeat</keyword>